<dbReference type="EMBL" id="JAWXYB010000008">
    <property type="protein sequence ID" value="MDX5929493.1"/>
    <property type="molecule type" value="Genomic_DNA"/>
</dbReference>
<dbReference type="Proteomes" id="UP001279553">
    <property type="component" value="Unassembled WGS sequence"/>
</dbReference>
<dbReference type="PANTHER" id="PTHR30349:SF64">
    <property type="entry name" value="PROPHAGE INTEGRASE INTD-RELATED"/>
    <property type="match status" value="1"/>
</dbReference>
<keyword evidence="6" id="KW-1185">Reference proteome</keyword>
<dbReference type="InterPro" id="IPR050090">
    <property type="entry name" value="Tyrosine_recombinase_XerCD"/>
</dbReference>
<dbReference type="InterPro" id="IPR002104">
    <property type="entry name" value="Integrase_catalytic"/>
</dbReference>
<name>A0AAW9DM02_ACIAO</name>
<accession>A0AAW9DM02</accession>
<dbReference type="EMBL" id="JAWXYB010000008">
    <property type="protein sequence ID" value="MDX5929587.1"/>
    <property type="molecule type" value="Genomic_DNA"/>
</dbReference>
<dbReference type="GO" id="GO:0015074">
    <property type="term" value="P:DNA integration"/>
    <property type="evidence" value="ECO:0007669"/>
    <property type="project" value="UniProtKB-KW"/>
</dbReference>
<dbReference type="PROSITE" id="PS51898">
    <property type="entry name" value="TYR_RECOMBINASE"/>
    <property type="match status" value="1"/>
</dbReference>
<evidence type="ECO:0000256" key="2">
    <source>
        <dbReference type="ARBA" id="ARBA00023172"/>
    </source>
</evidence>
<organism evidence="4 6">
    <name type="scientific">Acidiphilium acidophilum</name>
    <name type="common">Thiobacillus acidophilus</name>
    <dbReference type="NCBI Taxonomy" id="76588"/>
    <lineage>
        <taxon>Bacteria</taxon>
        <taxon>Pseudomonadati</taxon>
        <taxon>Pseudomonadota</taxon>
        <taxon>Alphaproteobacteria</taxon>
        <taxon>Acetobacterales</taxon>
        <taxon>Acidocellaceae</taxon>
        <taxon>Acidiphilium</taxon>
    </lineage>
</organism>
<evidence type="ECO:0000313" key="4">
    <source>
        <dbReference type="EMBL" id="MDX5929493.1"/>
    </source>
</evidence>
<dbReference type="InterPro" id="IPR011010">
    <property type="entry name" value="DNA_brk_join_enz"/>
</dbReference>
<reference evidence="4 6" key="1">
    <citation type="submission" date="2023-11" db="EMBL/GenBank/DDBJ databases">
        <title>MicrobeMod: A computational toolkit for identifying prokaryotic methylation and restriction-modification with nanopore sequencing.</title>
        <authorList>
            <person name="Crits-Christoph A."/>
            <person name="Kang S.C."/>
            <person name="Lee H."/>
            <person name="Ostrov N."/>
        </authorList>
    </citation>
    <scope>NUCLEOTIDE SEQUENCE [LARGE SCALE GENOMIC DNA]</scope>
    <source>
        <strain evidence="4 6">DSMZ 700</strain>
    </source>
</reference>
<gene>
    <name evidence="4" type="ORF">SIL87_01755</name>
    <name evidence="5" type="ORF">SIL87_02250</name>
</gene>
<dbReference type="PANTHER" id="PTHR30349">
    <property type="entry name" value="PHAGE INTEGRASE-RELATED"/>
    <property type="match status" value="1"/>
</dbReference>
<dbReference type="Gene3D" id="1.10.443.10">
    <property type="entry name" value="Intergrase catalytic core"/>
    <property type="match status" value="1"/>
</dbReference>
<keyword evidence="2" id="KW-0233">DNA recombination</keyword>
<dbReference type="InterPro" id="IPR013762">
    <property type="entry name" value="Integrase-like_cat_sf"/>
</dbReference>
<dbReference type="RefSeq" id="WP_319612561.1">
    <property type="nucleotide sequence ID" value="NZ_JAWXYB010000008.1"/>
</dbReference>
<evidence type="ECO:0000313" key="6">
    <source>
        <dbReference type="Proteomes" id="UP001279553"/>
    </source>
</evidence>
<dbReference type="SUPFAM" id="SSF56349">
    <property type="entry name" value="DNA breaking-rejoining enzymes"/>
    <property type="match status" value="1"/>
</dbReference>
<proteinExistence type="predicted"/>
<comment type="caution">
    <text evidence="4">The sequence shown here is derived from an EMBL/GenBank/DDBJ whole genome shotgun (WGS) entry which is preliminary data.</text>
</comment>
<evidence type="ECO:0000259" key="3">
    <source>
        <dbReference type="PROSITE" id="PS51898"/>
    </source>
</evidence>
<dbReference type="Pfam" id="PF00589">
    <property type="entry name" value="Phage_integrase"/>
    <property type="match status" value="1"/>
</dbReference>
<sequence>MASITRAATAIATVLVREGVDYAQSKAVFRAARQRAGLRAPPERRGSVDRLTVEEELRFLDQAYARDGRIGLMLQTLLETGARASELVQLRVEDVSLVERMVVIRQGKGGKRREVPIRRDLAQLLRLHIAARRAGPLFVSRQQGSGPIPHVLTRQRVGQIVRDVASAAGITKRVYPHLLRHTVATRLLALGMDITDLQRFLGHESIATTRLYAETTAATLQRRFDQLTDPAAHALISGIRQQRGDEAALLAAELLAQRRAARVSIAGA</sequence>
<dbReference type="GO" id="GO:0003677">
    <property type="term" value="F:DNA binding"/>
    <property type="evidence" value="ECO:0007669"/>
    <property type="project" value="InterPro"/>
</dbReference>
<evidence type="ECO:0000313" key="5">
    <source>
        <dbReference type="EMBL" id="MDX5929587.1"/>
    </source>
</evidence>
<evidence type="ECO:0000256" key="1">
    <source>
        <dbReference type="ARBA" id="ARBA00022908"/>
    </source>
</evidence>
<dbReference type="GO" id="GO:0006310">
    <property type="term" value="P:DNA recombination"/>
    <property type="evidence" value="ECO:0007669"/>
    <property type="project" value="UniProtKB-KW"/>
</dbReference>
<feature type="domain" description="Tyr recombinase" evidence="3">
    <location>
        <begin position="46"/>
        <end position="225"/>
    </location>
</feature>
<protein>
    <submittedName>
        <fullName evidence="4">Tyrosine-type recombinase/integrase</fullName>
    </submittedName>
</protein>
<dbReference type="AlphaFoldDB" id="A0AAW9DM02"/>
<keyword evidence="1" id="KW-0229">DNA integration</keyword>